<evidence type="ECO:0000313" key="2">
    <source>
        <dbReference type="EMBL" id="OLP74490.1"/>
    </source>
</evidence>
<evidence type="ECO:0000313" key="3">
    <source>
        <dbReference type="Proteomes" id="UP000186817"/>
    </source>
</evidence>
<sequence length="40" mass="4905">ERRASLRQRRRDHEQRASDSRFLEDPSRYSVELGAFHVYQ</sequence>
<keyword evidence="3" id="KW-1185">Reference proteome</keyword>
<feature type="non-terminal residue" evidence="2">
    <location>
        <position position="1"/>
    </location>
</feature>
<dbReference type="AlphaFoldDB" id="A0A1Q9BV70"/>
<organism evidence="2 3">
    <name type="scientific">Symbiodinium microadriaticum</name>
    <name type="common">Dinoflagellate</name>
    <name type="synonym">Zooxanthella microadriatica</name>
    <dbReference type="NCBI Taxonomy" id="2951"/>
    <lineage>
        <taxon>Eukaryota</taxon>
        <taxon>Sar</taxon>
        <taxon>Alveolata</taxon>
        <taxon>Dinophyceae</taxon>
        <taxon>Suessiales</taxon>
        <taxon>Symbiodiniaceae</taxon>
        <taxon>Symbiodinium</taxon>
    </lineage>
</organism>
<name>A0A1Q9BV70_SYMMI</name>
<protein>
    <submittedName>
        <fullName evidence="2">Uncharacterized protein</fullName>
    </submittedName>
</protein>
<gene>
    <name evidence="2" type="ORF">AK812_SmicGene45949</name>
</gene>
<comment type="caution">
    <text evidence="2">The sequence shown here is derived from an EMBL/GenBank/DDBJ whole genome shotgun (WGS) entry which is preliminary data.</text>
</comment>
<feature type="non-terminal residue" evidence="2">
    <location>
        <position position="40"/>
    </location>
</feature>
<feature type="region of interest" description="Disordered" evidence="1">
    <location>
        <begin position="1"/>
        <end position="22"/>
    </location>
</feature>
<feature type="compositionally biased region" description="Basic and acidic residues" evidence="1">
    <location>
        <begin position="11"/>
        <end position="22"/>
    </location>
</feature>
<dbReference type="Proteomes" id="UP000186817">
    <property type="component" value="Unassembled WGS sequence"/>
</dbReference>
<proteinExistence type="predicted"/>
<dbReference type="EMBL" id="LSRX01003644">
    <property type="protein sequence ID" value="OLP74490.1"/>
    <property type="molecule type" value="Genomic_DNA"/>
</dbReference>
<evidence type="ECO:0000256" key="1">
    <source>
        <dbReference type="SAM" id="MobiDB-lite"/>
    </source>
</evidence>
<accession>A0A1Q9BV70</accession>
<reference evidence="2 3" key="1">
    <citation type="submission" date="2016-02" db="EMBL/GenBank/DDBJ databases">
        <title>Genome analysis of coral dinoflagellate symbionts highlights evolutionary adaptations to a symbiotic lifestyle.</title>
        <authorList>
            <person name="Aranda M."/>
            <person name="Li Y."/>
            <person name="Liew Y.J."/>
            <person name="Baumgarten S."/>
            <person name="Simakov O."/>
            <person name="Wilson M."/>
            <person name="Piel J."/>
            <person name="Ashoor H."/>
            <person name="Bougouffa S."/>
            <person name="Bajic V.B."/>
            <person name="Ryu T."/>
            <person name="Ravasi T."/>
            <person name="Bayer T."/>
            <person name="Micklem G."/>
            <person name="Kim H."/>
            <person name="Bhak J."/>
            <person name="Lajeunesse T.C."/>
            <person name="Voolstra C.R."/>
        </authorList>
    </citation>
    <scope>NUCLEOTIDE SEQUENCE [LARGE SCALE GENOMIC DNA]</scope>
    <source>
        <strain evidence="2 3">CCMP2467</strain>
    </source>
</reference>
<feature type="compositionally biased region" description="Basic residues" evidence="1">
    <location>
        <begin position="1"/>
        <end position="10"/>
    </location>
</feature>